<evidence type="ECO:0000256" key="1">
    <source>
        <dbReference type="SAM" id="MobiDB-lite"/>
    </source>
</evidence>
<feature type="chain" id="PRO_5028921705" description="Lipoprotein" evidence="2">
    <location>
        <begin position="20"/>
        <end position="137"/>
    </location>
</feature>
<dbReference type="RefSeq" id="WP_156641476.1">
    <property type="nucleotide sequence ID" value="NZ_WOXT01000002.1"/>
</dbReference>
<gene>
    <name evidence="3" type="ORF">GN331_08030</name>
</gene>
<reference evidence="3 4" key="1">
    <citation type="submission" date="2019-12" db="EMBL/GenBank/DDBJ databases">
        <authorList>
            <person name="Xu J."/>
        </authorList>
    </citation>
    <scope>NUCLEOTIDE SEQUENCE [LARGE SCALE GENOMIC DNA]</scope>
    <source>
        <strain evidence="3 4">HX-5-24</strain>
    </source>
</reference>
<keyword evidence="2" id="KW-0732">Signal</keyword>
<keyword evidence="4" id="KW-1185">Reference proteome</keyword>
<evidence type="ECO:0008006" key="5">
    <source>
        <dbReference type="Google" id="ProtNLM"/>
    </source>
</evidence>
<feature type="signal peptide" evidence="2">
    <location>
        <begin position="1"/>
        <end position="19"/>
    </location>
</feature>
<accession>A0A7C9LIR8</accession>
<proteinExistence type="predicted"/>
<evidence type="ECO:0000256" key="2">
    <source>
        <dbReference type="SAM" id="SignalP"/>
    </source>
</evidence>
<organism evidence="3 4">
    <name type="scientific">Noviluteimonas gilva</name>
    <dbReference type="NCBI Taxonomy" id="2682097"/>
    <lineage>
        <taxon>Bacteria</taxon>
        <taxon>Pseudomonadati</taxon>
        <taxon>Pseudomonadota</taxon>
        <taxon>Gammaproteobacteria</taxon>
        <taxon>Lysobacterales</taxon>
        <taxon>Lysobacteraceae</taxon>
        <taxon>Noviluteimonas</taxon>
    </lineage>
</organism>
<comment type="caution">
    <text evidence="3">The sequence shown here is derived from an EMBL/GenBank/DDBJ whole genome shotgun (WGS) entry which is preliminary data.</text>
</comment>
<dbReference type="PROSITE" id="PS51257">
    <property type="entry name" value="PROKAR_LIPOPROTEIN"/>
    <property type="match status" value="1"/>
</dbReference>
<feature type="region of interest" description="Disordered" evidence="1">
    <location>
        <begin position="22"/>
        <end position="53"/>
    </location>
</feature>
<name>A0A7C9LIR8_9GAMM</name>
<evidence type="ECO:0000313" key="3">
    <source>
        <dbReference type="EMBL" id="MUV14159.1"/>
    </source>
</evidence>
<dbReference type="Proteomes" id="UP000479692">
    <property type="component" value="Unassembled WGS sequence"/>
</dbReference>
<dbReference type="AlphaFoldDB" id="A0A7C9LIR8"/>
<evidence type="ECO:0000313" key="4">
    <source>
        <dbReference type="Proteomes" id="UP000479692"/>
    </source>
</evidence>
<protein>
    <recommendedName>
        <fullName evidence="5">Lipoprotein</fullName>
    </recommendedName>
</protein>
<dbReference type="EMBL" id="WOXT01000002">
    <property type="protein sequence ID" value="MUV14159.1"/>
    <property type="molecule type" value="Genomic_DNA"/>
</dbReference>
<sequence length="137" mass="14287">MLRTTLAALVAACALTACASNASGNGGTSSQESTMRSITAGASEKLSQTETVRLPDGSTLQYVSVPQDSRCPPNARCIRAGDADIEFVFAISGGPQATVKANLPEAPSKNMGAWRLTVEDLEFTEKPVVTIRVDAAQ</sequence>